<keyword evidence="7 13" id="KW-0812">Transmembrane</keyword>
<feature type="coiled-coil region" evidence="12">
    <location>
        <begin position="749"/>
        <end position="797"/>
    </location>
</feature>
<dbReference type="PROSITE" id="PS50112">
    <property type="entry name" value="PAS"/>
    <property type="match status" value="1"/>
</dbReference>
<dbReference type="Gene3D" id="3.30.450.20">
    <property type="entry name" value="PAS domain"/>
    <property type="match status" value="1"/>
</dbReference>
<dbReference type="PROSITE" id="PS50283">
    <property type="entry name" value="NA_SOLUT_SYMP_3"/>
    <property type="match status" value="1"/>
</dbReference>
<feature type="transmembrane region" description="Helical" evidence="13">
    <location>
        <begin position="113"/>
        <end position="132"/>
    </location>
</feature>
<dbReference type="GO" id="GO:0000155">
    <property type="term" value="F:phosphorelay sensor kinase activity"/>
    <property type="evidence" value="ECO:0007669"/>
    <property type="project" value="InterPro"/>
</dbReference>
<dbReference type="PRINTS" id="PR00344">
    <property type="entry name" value="BCTRLSENSOR"/>
</dbReference>
<evidence type="ECO:0000259" key="16">
    <source>
        <dbReference type="PROSITE" id="PS50112"/>
    </source>
</evidence>
<dbReference type="KEGG" id="zal:AZF00_13995"/>
<dbReference type="InterPro" id="IPR001734">
    <property type="entry name" value="Na/solute_symporter"/>
</dbReference>
<dbReference type="Proteomes" id="UP000074119">
    <property type="component" value="Chromosome"/>
</dbReference>
<evidence type="ECO:0000256" key="6">
    <source>
        <dbReference type="ARBA" id="ARBA00022679"/>
    </source>
</evidence>
<evidence type="ECO:0000256" key="10">
    <source>
        <dbReference type="ARBA" id="ARBA00023136"/>
    </source>
</evidence>
<feature type="transmembrane region" description="Helical" evidence="13">
    <location>
        <begin position="405"/>
        <end position="427"/>
    </location>
</feature>
<name>A0A127M7Z3_9GAMM</name>
<dbReference type="CDD" id="cd00082">
    <property type="entry name" value="HisKA"/>
    <property type="match status" value="1"/>
</dbReference>
<dbReference type="InterPro" id="IPR000014">
    <property type="entry name" value="PAS"/>
</dbReference>
<feature type="transmembrane region" description="Helical" evidence="13">
    <location>
        <begin position="6"/>
        <end position="25"/>
    </location>
</feature>
<dbReference type="Gene3D" id="1.10.287.130">
    <property type="match status" value="1"/>
</dbReference>
<keyword evidence="6" id="KW-0808">Transferase</keyword>
<dbReference type="Pfam" id="PF02518">
    <property type="entry name" value="HATPase_c"/>
    <property type="match status" value="1"/>
</dbReference>
<dbReference type="SUPFAM" id="SSF55874">
    <property type="entry name" value="ATPase domain of HSP90 chaperone/DNA topoisomerase II/histidine kinase"/>
    <property type="match status" value="1"/>
</dbReference>
<feature type="transmembrane region" description="Helical" evidence="13">
    <location>
        <begin position="325"/>
        <end position="353"/>
    </location>
</feature>
<dbReference type="InterPro" id="IPR038377">
    <property type="entry name" value="Na/Glc_symporter_sf"/>
</dbReference>
<dbReference type="AlphaFoldDB" id="A0A127M7Z3"/>
<dbReference type="SMART" id="SM00388">
    <property type="entry name" value="HisKA"/>
    <property type="match status" value="1"/>
</dbReference>
<dbReference type="Gene3D" id="1.20.1730.10">
    <property type="entry name" value="Sodium/glucose cotransporter"/>
    <property type="match status" value="1"/>
</dbReference>
<proteinExistence type="inferred from homology"/>
<evidence type="ECO:0000313" key="18">
    <source>
        <dbReference type="Proteomes" id="UP000074119"/>
    </source>
</evidence>
<feature type="transmembrane region" description="Helical" evidence="13">
    <location>
        <begin position="64"/>
        <end position="85"/>
    </location>
</feature>
<dbReference type="InterPro" id="IPR036890">
    <property type="entry name" value="HATPase_C_sf"/>
</dbReference>
<evidence type="ECO:0000256" key="7">
    <source>
        <dbReference type="ARBA" id="ARBA00022692"/>
    </source>
</evidence>
<feature type="transmembrane region" description="Helical" evidence="13">
    <location>
        <begin position="37"/>
        <end position="58"/>
    </location>
</feature>
<sequence>MLANQWVVLLAFSYVGCLFLIAWWADRHTQRSSLLRALVYSLSLAVYCSSWTFFGAVGQAVNDGWSFVPIYLGPILLFVLAWPFIRRLSVVSTRNRVTSIADFIGSRYGKHQFLAALVTFIAVVGSLPYIALQLKAVTQAWLTVQRLWQPNLIENHSSTSFIAALILVVFTVAFGTRVVDKRHRHRGLMAAIAVESVVKLIAFLAVGVFAISLVFGAEAKDLVLDYGQLGGWPEPINFITQLVLAAAAIVCLPRQFHVMVVEHHSRRDMRLARWIFPAYLALFCIMIAPIAVLGQSLLGGGLSPYSGSADMFVVTAPLAAGSNSLAVVAMLGGLSAATGMVIVACVTLSVMICNEWMVPLWQFFNRAHSINAKWLQKARRAAIAAVLLAAWFLEQQLNNRAGLASLGLLSFAAAAQLLPAIIAALYWPRAHSRGVIIGLFVGGALWFYCLLLPALLGPLHPLLAQGLLGSQWLRPEALFGVDFLDPLSHGVFWSLLLNCLSLALVSGFSRFRAIELRQARAFTQLQRDWAYQKADFALTKIESWQLQRMLTPLLGRERSQQLWQRFEHRLGQRLLPNDPVPSFVVKEVESALAAIVGAVSAHRTLDLLQRKKPLELDEFVLLIGDSSKQLQFGQDLLQITLETVPQGISVVDANLDLVAWNSRYMELFGFPERLLYIGCPIARVYQFNAERGYLQNADTDVDAAIARRLALLSDGKSYRLERSLPNGLVIEICGTPMANGGYVTTYTDISEYRRMFNELDETKNQLERRVIERTAALSAANDSLAHENQARAKIERELNTVYASKSRFLAAASHDLLQPISAARLFTAALAHRTAATELAAEVGHIDAALTGAESLITSLREVARLDSGNIRLDRRDFCLSDLLEPLARECGLLAEQNGLALHFRPSNVWVYSDQQLLRRVVQNFLSNALRYTRTGGVLLGCRRRGDSVLIQVWDTGPGISLLDQQRVFDEFERGQRLDHNDAEKGLGLGLSIVQRISRLLGHEVSLHSIEGRGSVFAIRVPLGQRQERRFIADTPRLQSELAGISVLCIDNEVAIRAGMHALLSQWGCKVFTGANLGEVLAQWRLDTAPDIVLADFHLDGGETGLELLQALNYHWHTRLPAVVISADNSAEIRGQVEDSGYQFLAKPVKPAALRGLIRQLVLRA</sequence>
<dbReference type="PANTHER" id="PTHR43047">
    <property type="entry name" value="TWO-COMPONENT HISTIDINE PROTEIN KINASE"/>
    <property type="match status" value="1"/>
</dbReference>
<evidence type="ECO:0000256" key="12">
    <source>
        <dbReference type="SAM" id="Coils"/>
    </source>
</evidence>
<evidence type="ECO:0000256" key="5">
    <source>
        <dbReference type="ARBA" id="ARBA00022553"/>
    </source>
</evidence>
<dbReference type="CDD" id="cd10322">
    <property type="entry name" value="SLC5sbd"/>
    <property type="match status" value="1"/>
</dbReference>
<feature type="domain" description="PAS" evidence="16">
    <location>
        <begin position="633"/>
        <end position="670"/>
    </location>
</feature>
<evidence type="ECO:0000256" key="8">
    <source>
        <dbReference type="ARBA" id="ARBA00022777"/>
    </source>
</evidence>
<feature type="transmembrane region" description="Helical" evidence="13">
    <location>
        <begin position="434"/>
        <end position="456"/>
    </location>
</feature>
<dbReference type="InterPro" id="IPR011006">
    <property type="entry name" value="CheY-like_superfamily"/>
</dbReference>
<dbReference type="SUPFAM" id="SSF47384">
    <property type="entry name" value="Homodimeric domain of signal transducing histidine kinase"/>
    <property type="match status" value="1"/>
</dbReference>
<evidence type="ECO:0000259" key="15">
    <source>
        <dbReference type="PROSITE" id="PS50110"/>
    </source>
</evidence>
<keyword evidence="8 17" id="KW-0418">Kinase</keyword>
<evidence type="ECO:0000256" key="11">
    <source>
        <dbReference type="PROSITE-ProRule" id="PRU00169"/>
    </source>
</evidence>
<feature type="transmembrane region" description="Helical" evidence="13">
    <location>
        <begin position="274"/>
        <end position="298"/>
    </location>
</feature>
<evidence type="ECO:0000256" key="1">
    <source>
        <dbReference type="ARBA" id="ARBA00000085"/>
    </source>
</evidence>
<evidence type="ECO:0000259" key="14">
    <source>
        <dbReference type="PROSITE" id="PS50109"/>
    </source>
</evidence>
<accession>A0A127M7Z3</accession>
<gene>
    <name evidence="17" type="ORF">AZF00_13995</name>
</gene>
<dbReference type="InterPro" id="IPR035965">
    <property type="entry name" value="PAS-like_dom_sf"/>
</dbReference>
<dbReference type="SUPFAM" id="SSF52172">
    <property type="entry name" value="CheY-like"/>
    <property type="match status" value="1"/>
</dbReference>
<keyword evidence="5 11" id="KW-0597">Phosphoprotein</keyword>
<dbReference type="STRING" id="1470434.AZF00_13995"/>
<dbReference type="Pfam" id="PF12860">
    <property type="entry name" value="PAS_7"/>
    <property type="match status" value="1"/>
</dbReference>
<comment type="similarity">
    <text evidence="3">Belongs to the sodium:solute symporter (SSF) (TC 2.A.21) family.</text>
</comment>
<dbReference type="Gene3D" id="3.40.50.2300">
    <property type="match status" value="1"/>
</dbReference>
<evidence type="ECO:0000256" key="2">
    <source>
        <dbReference type="ARBA" id="ARBA00004141"/>
    </source>
</evidence>
<dbReference type="InterPro" id="IPR001789">
    <property type="entry name" value="Sig_transdc_resp-reg_receiver"/>
</dbReference>
<dbReference type="GO" id="GO:0005886">
    <property type="term" value="C:plasma membrane"/>
    <property type="evidence" value="ECO:0007669"/>
    <property type="project" value="TreeGrafter"/>
</dbReference>
<dbReference type="SMART" id="SM00387">
    <property type="entry name" value="HATPase_c"/>
    <property type="match status" value="1"/>
</dbReference>
<dbReference type="GO" id="GO:0009927">
    <property type="term" value="F:histidine phosphotransfer kinase activity"/>
    <property type="evidence" value="ECO:0007669"/>
    <property type="project" value="TreeGrafter"/>
</dbReference>
<dbReference type="PROSITE" id="PS50109">
    <property type="entry name" value="HIS_KIN"/>
    <property type="match status" value="1"/>
</dbReference>
<dbReference type="RefSeq" id="WP_008251368.1">
    <property type="nucleotide sequence ID" value="NZ_CP014544.1"/>
</dbReference>
<feature type="domain" description="Histidine kinase" evidence="14">
    <location>
        <begin position="811"/>
        <end position="1025"/>
    </location>
</feature>
<dbReference type="InterPro" id="IPR003661">
    <property type="entry name" value="HisK_dim/P_dom"/>
</dbReference>
<reference evidence="17 18" key="1">
    <citation type="submission" date="2015-12" db="EMBL/GenBank/DDBJ databases">
        <authorList>
            <person name="Shamseldin A."/>
            <person name="Moawad H."/>
            <person name="Abd El-Rahim W.M."/>
            <person name="Sadowsky M.J."/>
        </authorList>
    </citation>
    <scope>NUCLEOTIDE SEQUENCE [LARGE SCALE GENOMIC DNA]</scope>
    <source>
        <strain evidence="17 18">SM2</strain>
    </source>
</reference>
<dbReference type="Gene3D" id="3.30.565.10">
    <property type="entry name" value="Histidine kinase-like ATPase, C-terminal domain"/>
    <property type="match status" value="1"/>
</dbReference>
<protein>
    <recommendedName>
        <fullName evidence="4">histidine kinase</fullName>
        <ecNumber evidence="4">2.7.13.3</ecNumber>
    </recommendedName>
</protein>
<dbReference type="Pfam" id="PF00512">
    <property type="entry name" value="HisKA"/>
    <property type="match status" value="1"/>
</dbReference>
<dbReference type="GO" id="GO:0022857">
    <property type="term" value="F:transmembrane transporter activity"/>
    <property type="evidence" value="ECO:0007669"/>
    <property type="project" value="InterPro"/>
</dbReference>
<feature type="modified residue" description="4-aspartylphosphate" evidence="11">
    <location>
        <position position="1096"/>
    </location>
</feature>
<feature type="domain" description="Response regulatory" evidence="15">
    <location>
        <begin position="1046"/>
        <end position="1162"/>
    </location>
</feature>
<keyword evidence="10 13" id="KW-0472">Membrane</keyword>
<keyword evidence="12" id="KW-0175">Coiled coil</keyword>
<evidence type="ECO:0000256" key="9">
    <source>
        <dbReference type="ARBA" id="ARBA00022989"/>
    </source>
</evidence>
<dbReference type="EC" id="2.7.13.3" evidence="4"/>
<dbReference type="InterPro" id="IPR004358">
    <property type="entry name" value="Sig_transdc_His_kin-like_C"/>
</dbReference>
<dbReference type="EMBL" id="CP014544">
    <property type="protein sequence ID" value="AMO69346.1"/>
    <property type="molecule type" value="Genomic_DNA"/>
</dbReference>
<dbReference type="NCBIfam" id="NF041832">
    <property type="entry name" value="near_NosP_CTERM"/>
    <property type="match status" value="1"/>
</dbReference>
<evidence type="ECO:0000256" key="13">
    <source>
        <dbReference type="SAM" id="Phobius"/>
    </source>
</evidence>
<feature type="transmembrane region" description="Helical" evidence="13">
    <location>
        <begin position="235"/>
        <end position="253"/>
    </location>
</feature>
<comment type="catalytic activity">
    <reaction evidence="1">
        <text>ATP + protein L-histidine = ADP + protein N-phospho-L-histidine.</text>
        <dbReference type="EC" id="2.7.13.3"/>
    </reaction>
</comment>
<dbReference type="InterPro" id="IPR005467">
    <property type="entry name" value="His_kinase_dom"/>
</dbReference>
<feature type="transmembrane region" description="Helical" evidence="13">
    <location>
        <begin position="188"/>
        <end position="215"/>
    </location>
</feature>
<dbReference type="SMART" id="SM00448">
    <property type="entry name" value="REC"/>
    <property type="match status" value="1"/>
</dbReference>
<dbReference type="SUPFAM" id="SSF55785">
    <property type="entry name" value="PYP-like sensor domain (PAS domain)"/>
    <property type="match status" value="1"/>
</dbReference>
<dbReference type="CDD" id="cd00075">
    <property type="entry name" value="HATPase"/>
    <property type="match status" value="1"/>
</dbReference>
<dbReference type="PANTHER" id="PTHR43047:SF9">
    <property type="entry name" value="HISTIDINE KINASE"/>
    <property type="match status" value="1"/>
</dbReference>
<dbReference type="Pfam" id="PF00072">
    <property type="entry name" value="Response_reg"/>
    <property type="match status" value="1"/>
</dbReference>
<feature type="transmembrane region" description="Helical" evidence="13">
    <location>
        <begin position="158"/>
        <end position="176"/>
    </location>
</feature>
<dbReference type="InterPro" id="IPR036097">
    <property type="entry name" value="HisK_dim/P_sf"/>
</dbReference>
<dbReference type="FunFam" id="3.30.565.10:FF:000049">
    <property type="entry name" value="Two-component sensor histidine kinase"/>
    <property type="match status" value="1"/>
</dbReference>
<evidence type="ECO:0000313" key="17">
    <source>
        <dbReference type="EMBL" id="AMO69346.1"/>
    </source>
</evidence>
<evidence type="ECO:0000256" key="4">
    <source>
        <dbReference type="ARBA" id="ARBA00012438"/>
    </source>
</evidence>
<comment type="subcellular location">
    <subcellularLocation>
        <location evidence="2">Membrane</location>
        <topology evidence="2">Multi-pass membrane protein</topology>
    </subcellularLocation>
</comment>
<organism evidence="17 18">
    <name type="scientific">Zhongshania aliphaticivorans</name>
    <dbReference type="NCBI Taxonomy" id="1470434"/>
    <lineage>
        <taxon>Bacteria</taxon>
        <taxon>Pseudomonadati</taxon>
        <taxon>Pseudomonadota</taxon>
        <taxon>Gammaproteobacteria</taxon>
        <taxon>Cellvibrionales</taxon>
        <taxon>Spongiibacteraceae</taxon>
        <taxon>Zhongshania</taxon>
    </lineage>
</organism>
<keyword evidence="9 13" id="KW-1133">Transmembrane helix</keyword>
<dbReference type="PROSITE" id="PS50110">
    <property type="entry name" value="RESPONSE_REGULATORY"/>
    <property type="match status" value="1"/>
</dbReference>
<dbReference type="InterPro" id="IPR003594">
    <property type="entry name" value="HATPase_dom"/>
</dbReference>
<evidence type="ECO:0000256" key="3">
    <source>
        <dbReference type="ARBA" id="ARBA00006434"/>
    </source>
</evidence>